<dbReference type="Gene3D" id="2.60.40.10">
    <property type="entry name" value="Immunoglobulins"/>
    <property type="match status" value="1"/>
</dbReference>
<protein>
    <recommendedName>
        <fullName evidence="1">Fibronectin type-III domain-containing protein</fullName>
    </recommendedName>
</protein>
<proteinExistence type="predicted"/>
<dbReference type="InterPro" id="IPR013783">
    <property type="entry name" value="Ig-like_fold"/>
</dbReference>
<dbReference type="InterPro" id="IPR036116">
    <property type="entry name" value="FN3_sf"/>
</dbReference>
<evidence type="ECO:0000313" key="3">
    <source>
        <dbReference type="Proteomes" id="UP001177023"/>
    </source>
</evidence>
<dbReference type="CDD" id="cd00063">
    <property type="entry name" value="FN3"/>
    <property type="match status" value="1"/>
</dbReference>
<evidence type="ECO:0000259" key="1">
    <source>
        <dbReference type="PROSITE" id="PS50853"/>
    </source>
</evidence>
<dbReference type="PROSITE" id="PS50853">
    <property type="entry name" value="FN3"/>
    <property type="match status" value="1"/>
</dbReference>
<comment type="caution">
    <text evidence="2">The sequence shown here is derived from an EMBL/GenBank/DDBJ whole genome shotgun (WGS) entry which is preliminary data.</text>
</comment>
<sequence length="125" mass="13746">MPDGHFTTIIEWSAVELGNASEINDLGYKIFVYISETASDAVVLDMPLRALVDPQQPSARLDGLRLMYKYTVQVAGYNSGGLGPRSEARSLRLGAMNSPFIGSSSLKTMSIYLLPILFTLRRFAL</sequence>
<dbReference type="InterPro" id="IPR003961">
    <property type="entry name" value="FN3_dom"/>
</dbReference>
<accession>A0AA36CR41</accession>
<evidence type="ECO:0000313" key="2">
    <source>
        <dbReference type="EMBL" id="CAJ0573769.1"/>
    </source>
</evidence>
<dbReference type="EMBL" id="CATQJA010002622">
    <property type="protein sequence ID" value="CAJ0573769.1"/>
    <property type="molecule type" value="Genomic_DNA"/>
</dbReference>
<name>A0AA36CR41_9BILA</name>
<feature type="domain" description="Fibronectin type-III" evidence="1">
    <location>
        <begin position="1"/>
        <end position="96"/>
    </location>
</feature>
<dbReference type="Proteomes" id="UP001177023">
    <property type="component" value="Unassembled WGS sequence"/>
</dbReference>
<feature type="non-terminal residue" evidence="2">
    <location>
        <position position="1"/>
    </location>
</feature>
<reference evidence="2" key="1">
    <citation type="submission" date="2023-06" db="EMBL/GenBank/DDBJ databases">
        <authorList>
            <person name="Delattre M."/>
        </authorList>
    </citation>
    <scope>NUCLEOTIDE SEQUENCE</scope>
    <source>
        <strain evidence="2">AF72</strain>
    </source>
</reference>
<dbReference type="AlphaFoldDB" id="A0AA36CR41"/>
<organism evidence="2 3">
    <name type="scientific">Mesorhabditis spiculigera</name>
    <dbReference type="NCBI Taxonomy" id="96644"/>
    <lineage>
        <taxon>Eukaryota</taxon>
        <taxon>Metazoa</taxon>
        <taxon>Ecdysozoa</taxon>
        <taxon>Nematoda</taxon>
        <taxon>Chromadorea</taxon>
        <taxon>Rhabditida</taxon>
        <taxon>Rhabditina</taxon>
        <taxon>Rhabditomorpha</taxon>
        <taxon>Rhabditoidea</taxon>
        <taxon>Rhabditidae</taxon>
        <taxon>Mesorhabditinae</taxon>
        <taxon>Mesorhabditis</taxon>
    </lineage>
</organism>
<keyword evidence="3" id="KW-1185">Reference proteome</keyword>
<gene>
    <name evidence="2" type="ORF">MSPICULIGERA_LOCUS12118</name>
</gene>
<dbReference type="SUPFAM" id="SSF49265">
    <property type="entry name" value="Fibronectin type III"/>
    <property type="match status" value="1"/>
</dbReference>